<sequence>MRIAICCLARDCLGGLQRNEAFIERLRGVAQESHVIIVENDSRDGTKEYLAEYQKRADNVFIDSFDTGKQTLLKVAEDGVNPSYSRYRIEKMASYRNRYLDLLHNKIGLGNLDWVMMLDPDVREIDFDGVRHSFGMSKNWDVIHANGRRRSGLCKELYYDTYAFAEFMDDVAQHEETIFMNQYRLSAIQKEMPLFPVRSGFNALAIYRAEALTGLRYECVDNQKGDGRVEVLCEHVSFHEAIMNNGFSRQFLNPRMTLYYNTRWEALQLLFRMTARRLLRR</sequence>
<evidence type="ECO:0000313" key="2">
    <source>
        <dbReference type="Proteomes" id="UP001424741"/>
    </source>
</evidence>
<gene>
    <name evidence="1" type="ORF">Rhal01_02856</name>
</gene>
<proteinExistence type="predicted"/>
<dbReference type="Pfam" id="PF11735">
    <property type="entry name" value="CAP59_mtransfer"/>
    <property type="match status" value="1"/>
</dbReference>
<evidence type="ECO:0000313" key="1">
    <source>
        <dbReference type="EMBL" id="GAA5496671.1"/>
    </source>
</evidence>
<comment type="caution">
    <text evidence="1">The sequence shown here is derived from an EMBL/GenBank/DDBJ whole genome shotgun (WGS) entry which is preliminary data.</text>
</comment>
<organism evidence="1 2">
    <name type="scientific">Rubritalea halochordaticola</name>
    <dbReference type="NCBI Taxonomy" id="714537"/>
    <lineage>
        <taxon>Bacteria</taxon>
        <taxon>Pseudomonadati</taxon>
        <taxon>Verrucomicrobiota</taxon>
        <taxon>Verrucomicrobiia</taxon>
        <taxon>Verrucomicrobiales</taxon>
        <taxon>Rubritaleaceae</taxon>
        <taxon>Rubritalea</taxon>
    </lineage>
</organism>
<name>A0ABP9V6E6_9BACT</name>
<keyword evidence="2" id="KW-1185">Reference proteome</keyword>
<dbReference type="EMBL" id="BAABRL010000009">
    <property type="protein sequence ID" value="GAA5496671.1"/>
    <property type="molecule type" value="Genomic_DNA"/>
</dbReference>
<reference evidence="1 2" key="1">
    <citation type="submission" date="2024-02" db="EMBL/GenBank/DDBJ databases">
        <title>Rubritalea halochordaticola NBRC 107102.</title>
        <authorList>
            <person name="Ichikawa N."/>
            <person name="Katano-Makiyama Y."/>
            <person name="Hidaka K."/>
        </authorList>
    </citation>
    <scope>NUCLEOTIDE SEQUENCE [LARGE SCALE GENOMIC DNA]</scope>
    <source>
        <strain evidence="1 2">NBRC 107102</strain>
    </source>
</reference>
<protein>
    <recommendedName>
        <fullName evidence="3">Glycosyltransferase family 2 protein</fullName>
    </recommendedName>
</protein>
<evidence type="ECO:0008006" key="3">
    <source>
        <dbReference type="Google" id="ProtNLM"/>
    </source>
</evidence>
<dbReference type="Proteomes" id="UP001424741">
    <property type="component" value="Unassembled WGS sequence"/>
</dbReference>
<accession>A0ABP9V6E6</accession>
<dbReference type="InterPro" id="IPR021047">
    <property type="entry name" value="Mannosyltransferase_CMT1"/>
</dbReference>